<evidence type="ECO:0000313" key="2">
    <source>
        <dbReference type="Proteomes" id="UP000054928"/>
    </source>
</evidence>
<reference evidence="2" key="1">
    <citation type="submission" date="2014-09" db="EMBL/GenBank/DDBJ databases">
        <authorList>
            <person name="Sharma Rahul"/>
            <person name="Thines Marco"/>
        </authorList>
    </citation>
    <scope>NUCLEOTIDE SEQUENCE [LARGE SCALE GENOMIC DNA]</scope>
</reference>
<dbReference type="GeneID" id="36410276"/>
<sequence length="80" mass="8521">MSSSEFGNFILKMGRFGNGILHHFVPAVSTPAQATCQSQQQQEALTVSLSLSLPPPCTPSRFSCAPTFLQAQLPVPDSVS</sequence>
<evidence type="ECO:0000313" key="1">
    <source>
        <dbReference type="EMBL" id="CEG49858.1"/>
    </source>
</evidence>
<dbReference type="AlphaFoldDB" id="A0A0P1B7E8"/>
<dbReference type="RefSeq" id="XP_024586227.1">
    <property type="nucleotide sequence ID" value="XM_024721093.2"/>
</dbReference>
<dbReference type="EMBL" id="CCYD01003101">
    <property type="protein sequence ID" value="CEG49858.1"/>
    <property type="molecule type" value="Genomic_DNA"/>
</dbReference>
<accession>A0A0P1B7E8</accession>
<organism evidence="1 2">
    <name type="scientific">Plasmopara halstedii</name>
    <name type="common">Downy mildew of sunflower</name>
    <dbReference type="NCBI Taxonomy" id="4781"/>
    <lineage>
        <taxon>Eukaryota</taxon>
        <taxon>Sar</taxon>
        <taxon>Stramenopiles</taxon>
        <taxon>Oomycota</taxon>
        <taxon>Peronosporomycetes</taxon>
        <taxon>Peronosporales</taxon>
        <taxon>Peronosporaceae</taxon>
        <taxon>Plasmopara</taxon>
    </lineage>
</organism>
<keyword evidence="2" id="KW-1185">Reference proteome</keyword>
<proteinExistence type="predicted"/>
<protein>
    <submittedName>
        <fullName evidence="1">Uncharacterized protein</fullName>
    </submittedName>
</protein>
<dbReference type="Proteomes" id="UP000054928">
    <property type="component" value="Unassembled WGS sequence"/>
</dbReference>
<name>A0A0P1B7E8_PLAHL</name>